<dbReference type="Gene3D" id="3.30.360.10">
    <property type="entry name" value="Dihydrodipicolinate Reductase, domain 2"/>
    <property type="match status" value="1"/>
</dbReference>
<accession>A0ABN1N106</accession>
<comment type="similarity">
    <text evidence="1">Belongs to the Gfo/Idh/MocA family.</text>
</comment>
<dbReference type="InterPro" id="IPR036291">
    <property type="entry name" value="NAD(P)-bd_dom_sf"/>
</dbReference>
<dbReference type="SUPFAM" id="SSF55347">
    <property type="entry name" value="Glyceraldehyde-3-phosphate dehydrogenase-like, C-terminal domain"/>
    <property type="match status" value="1"/>
</dbReference>
<dbReference type="PANTHER" id="PTHR43708">
    <property type="entry name" value="CONSERVED EXPRESSED OXIDOREDUCTASE (EUROFUNG)"/>
    <property type="match status" value="1"/>
</dbReference>
<comment type="caution">
    <text evidence="5">The sequence shown here is derived from an EMBL/GenBank/DDBJ whole genome shotgun (WGS) entry which is preliminary data.</text>
</comment>
<dbReference type="Pfam" id="PF01408">
    <property type="entry name" value="GFO_IDH_MocA"/>
    <property type="match status" value="1"/>
</dbReference>
<dbReference type="InterPro" id="IPR000683">
    <property type="entry name" value="Gfo/Idh/MocA-like_OxRdtase_N"/>
</dbReference>
<evidence type="ECO:0000259" key="4">
    <source>
        <dbReference type="Pfam" id="PF22725"/>
    </source>
</evidence>
<dbReference type="InterPro" id="IPR055170">
    <property type="entry name" value="GFO_IDH_MocA-like_dom"/>
</dbReference>
<dbReference type="Proteomes" id="UP001500469">
    <property type="component" value="Unassembled WGS sequence"/>
</dbReference>
<keyword evidence="6" id="KW-1185">Reference proteome</keyword>
<proteinExistence type="inferred from homology"/>
<keyword evidence="2" id="KW-0560">Oxidoreductase</keyword>
<sequence length="352" mass="39387">MDFSQRISQLPNPRPIAIIGAGGIVTDAHLPAYAQAGWKVLGIYDRVWEKAHAAKENFPLVEKAFPSLEDLIEAAAASSAVFDLAVPADQVLAILEKIPDHSAVLIQKPMGETLQEARQIQVLCQEKKLTAAVNFQLKFAPYMLALQDLIEQNVLGDVYDIELKVCVHTPWELWDFLQTKPRMEVLYHSIHYLDLIRALAGNPIRVQASLAKHPRTPDLADARSSILLDYERQNRARILTNHGHSFGGKHQQSYLKVEGSQGAAYILLGLSLDYPKGRPSRMEYCQSGSNLGWQEIPLEGDWFPEAFIGSMAVLQNHLQDPDFPLIHSVADALQTMELVERVYQASHYNPIP</sequence>
<dbReference type="Pfam" id="PF22725">
    <property type="entry name" value="GFO_IDH_MocA_C3"/>
    <property type="match status" value="1"/>
</dbReference>
<dbReference type="Gene3D" id="3.40.50.720">
    <property type="entry name" value="NAD(P)-binding Rossmann-like Domain"/>
    <property type="match status" value="1"/>
</dbReference>
<gene>
    <name evidence="5" type="ORF">GCM10009119_22020</name>
</gene>
<dbReference type="InterPro" id="IPR051317">
    <property type="entry name" value="Gfo/Idh/MocA_oxidoreduct"/>
</dbReference>
<evidence type="ECO:0000259" key="3">
    <source>
        <dbReference type="Pfam" id="PF01408"/>
    </source>
</evidence>
<evidence type="ECO:0000256" key="2">
    <source>
        <dbReference type="ARBA" id="ARBA00023002"/>
    </source>
</evidence>
<organism evidence="5 6">
    <name type="scientific">Algoriphagus jejuensis</name>
    <dbReference type="NCBI Taxonomy" id="419934"/>
    <lineage>
        <taxon>Bacteria</taxon>
        <taxon>Pseudomonadati</taxon>
        <taxon>Bacteroidota</taxon>
        <taxon>Cytophagia</taxon>
        <taxon>Cytophagales</taxon>
        <taxon>Cyclobacteriaceae</taxon>
        <taxon>Algoriphagus</taxon>
    </lineage>
</organism>
<evidence type="ECO:0000256" key="1">
    <source>
        <dbReference type="ARBA" id="ARBA00010928"/>
    </source>
</evidence>
<dbReference type="SUPFAM" id="SSF51735">
    <property type="entry name" value="NAD(P)-binding Rossmann-fold domains"/>
    <property type="match status" value="1"/>
</dbReference>
<name>A0ABN1N106_9BACT</name>
<feature type="domain" description="Gfo/Idh/MocA-like oxidoreductase N-terminal" evidence="3">
    <location>
        <begin position="16"/>
        <end position="135"/>
    </location>
</feature>
<evidence type="ECO:0000313" key="6">
    <source>
        <dbReference type="Proteomes" id="UP001500469"/>
    </source>
</evidence>
<dbReference type="PANTHER" id="PTHR43708:SF5">
    <property type="entry name" value="CONSERVED EXPRESSED OXIDOREDUCTASE (EUROFUNG)-RELATED"/>
    <property type="match status" value="1"/>
</dbReference>
<protein>
    <submittedName>
        <fullName evidence="5">Gfo/Idh/MocA family oxidoreductase</fullName>
    </submittedName>
</protein>
<reference evidence="5 6" key="1">
    <citation type="journal article" date="2019" name="Int. J. Syst. Evol. Microbiol.">
        <title>The Global Catalogue of Microorganisms (GCM) 10K type strain sequencing project: providing services to taxonomists for standard genome sequencing and annotation.</title>
        <authorList>
            <consortium name="The Broad Institute Genomics Platform"/>
            <consortium name="The Broad Institute Genome Sequencing Center for Infectious Disease"/>
            <person name="Wu L."/>
            <person name="Ma J."/>
        </authorList>
    </citation>
    <scope>NUCLEOTIDE SEQUENCE [LARGE SCALE GENOMIC DNA]</scope>
    <source>
        <strain evidence="5 6">JCM 16112</strain>
    </source>
</reference>
<feature type="domain" description="GFO/IDH/MocA-like oxidoreductase" evidence="4">
    <location>
        <begin position="144"/>
        <end position="263"/>
    </location>
</feature>
<evidence type="ECO:0000313" key="5">
    <source>
        <dbReference type="EMBL" id="GAA0879234.1"/>
    </source>
</evidence>
<dbReference type="EMBL" id="BAAAFI010000010">
    <property type="protein sequence ID" value="GAA0879234.1"/>
    <property type="molecule type" value="Genomic_DNA"/>
</dbReference>
<dbReference type="RefSeq" id="WP_343851432.1">
    <property type="nucleotide sequence ID" value="NZ_BAAAFI010000010.1"/>
</dbReference>